<dbReference type="InterPro" id="IPR052586">
    <property type="entry name" value="ASCC2"/>
</dbReference>
<dbReference type="Proteomes" id="UP000515146">
    <property type="component" value="Unplaced"/>
</dbReference>
<dbReference type="OrthoDB" id="5577209at2759"/>
<dbReference type="Gene3D" id="1.10.8.10">
    <property type="entry name" value="DNA helicase RuvA subunit, C-terminal domain"/>
    <property type="match status" value="1"/>
</dbReference>
<dbReference type="CDD" id="cd14364">
    <property type="entry name" value="CUE_ASCC2"/>
    <property type="match status" value="1"/>
</dbReference>
<dbReference type="RefSeq" id="XP_027197838.1">
    <property type="nucleotide sequence ID" value="XM_027342037.1"/>
</dbReference>
<dbReference type="KEGG" id="dpte:113792135"/>
<name>A0A6P6XXH8_DERPT</name>
<dbReference type="PANTHER" id="PTHR21494:SF0">
    <property type="entry name" value="ACTIVATING SIGNAL COINTEGRATOR 1 COMPLEX SUBUNIT 2"/>
    <property type="match status" value="1"/>
</dbReference>
<dbReference type="GeneID" id="113792135"/>
<dbReference type="InterPro" id="IPR009060">
    <property type="entry name" value="UBA-like_sf"/>
</dbReference>
<sequence>MNQKPHSSFRSKSRLSDKMNRCDPLEKRLIVFLDRNREQKSLPWISKEFNIRINFSLYYEPSSDEMNNFNSMISSKWIHDCKMFESSLNSIVHLPYFRFWSVIVYNPDVHTALESYLNYATRPYRIHPIIKHETIGPLSSNIHSLVFRIYVRILLHKESEENYISEDYHSELLIKNNILDMSKILDLIQLYGYGPNSEMLKFLLKSFFQRNYTRMKNDIVFILKEILEFFAHYENYNFYDLNNEMFCVIANITDVLFSLNKLIYYEPRIAFLYEDGQLLNRLVKFYSLYFPYIENETLSLFRSNAIVENFYNYFKSQICLSKACALLLFHKIIHIVYIEPLVNLQDDLYKSFDNFMKLLDFLASEEKFCVDYFGRFSFEKEFELLLKNPSLDKELSINDVLEYYKMNFNTMVEKHHFGKSEKVEKPQLSNAEQKLPKAKYDFRLDSQTIAKEQLIAEMFPELGDGFIYKCLEHFDFNNERVVDAILESNLPTELNSLDRKLTKFDLDKVASMLSNKKLDDQVDDQILADSQKYDPVNKTNYQLADIYVGKKDKLSEMKANKEKTKDLTIKLADKIEQEEEELKEQIKMMIERGKLQREDLKTNEEYMGMNIYDDEFDDTYENEDENFDIEPVIEENVVNDDDDNDDAIVSEDLDKTNNTKMHTNNQSNVPKYRMTNEKYENCTKYLRKQLYNNKYQQRNNQGKGQQSFNSSYGSNEAQQSHQRQRQSTKNQQHTKNVNQDHNRHTFKMNDDRRNDGNNSSNNNNRNYNSNRQTNYSNNKTTNQNRKK</sequence>
<proteinExistence type="predicted"/>
<dbReference type="OMA" id="LSQHEFW"/>
<dbReference type="FunCoup" id="A0A6P6XXH8">
    <property type="interactions" value="234"/>
</dbReference>
<gene>
    <name evidence="2" type="primary">LOC113792135</name>
</gene>
<dbReference type="PANTHER" id="PTHR21494">
    <property type="entry name" value="ACTIVATING SIGNAL COINTEGRATOR 1 COMPLEX SUBUNIT 2 ASC-1 COMPLEX SUBUNIT P100"/>
    <property type="match status" value="1"/>
</dbReference>
<organism evidence="1 2">
    <name type="scientific">Dermatophagoides pteronyssinus</name>
    <name type="common">European house dust mite</name>
    <dbReference type="NCBI Taxonomy" id="6956"/>
    <lineage>
        <taxon>Eukaryota</taxon>
        <taxon>Metazoa</taxon>
        <taxon>Ecdysozoa</taxon>
        <taxon>Arthropoda</taxon>
        <taxon>Chelicerata</taxon>
        <taxon>Arachnida</taxon>
        <taxon>Acari</taxon>
        <taxon>Acariformes</taxon>
        <taxon>Sarcoptiformes</taxon>
        <taxon>Astigmata</taxon>
        <taxon>Psoroptidia</taxon>
        <taxon>Analgoidea</taxon>
        <taxon>Pyroglyphidae</taxon>
        <taxon>Dermatophagoidinae</taxon>
        <taxon>Dermatophagoides</taxon>
    </lineage>
</organism>
<dbReference type="PROSITE" id="PS51140">
    <property type="entry name" value="CUE"/>
    <property type="match status" value="1"/>
</dbReference>
<dbReference type="GO" id="GO:0043130">
    <property type="term" value="F:ubiquitin binding"/>
    <property type="evidence" value="ECO:0007669"/>
    <property type="project" value="InterPro"/>
</dbReference>
<accession>A0A6P6XXH8</accession>
<dbReference type="InterPro" id="IPR003892">
    <property type="entry name" value="CUE"/>
</dbReference>
<dbReference type="GO" id="GO:0006355">
    <property type="term" value="P:regulation of DNA-templated transcription"/>
    <property type="evidence" value="ECO:0007669"/>
    <property type="project" value="TreeGrafter"/>
</dbReference>
<dbReference type="AlphaFoldDB" id="A0A6P6XXH8"/>
<dbReference type="InParanoid" id="A0A6P6XXH8"/>
<dbReference type="SUPFAM" id="SSF46934">
    <property type="entry name" value="UBA-like"/>
    <property type="match status" value="1"/>
</dbReference>
<evidence type="ECO:0000313" key="1">
    <source>
        <dbReference type="Proteomes" id="UP000515146"/>
    </source>
</evidence>
<protein>
    <submittedName>
        <fullName evidence="2">Activating signal cointegrator 1 complex subunit 2-like</fullName>
    </submittedName>
</protein>
<reference evidence="2" key="1">
    <citation type="submission" date="2025-08" db="UniProtKB">
        <authorList>
            <consortium name="RefSeq"/>
        </authorList>
    </citation>
    <scope>IDENTIFICATION</scope>
    <source>
        <strain evidence="2">Airmid</strain>
    </source>
</reference>
<keyword evidence="1" id="KW-1185">Reference proteome</keyword>
<evidence type="ECO:0000313" key="2">
    <source>
        <dbReference type="RefSeq" id="XP_027197838.1"/>
    </source>
</evidence>
<dbReference type="InterPro" id="IPR041800">
    <property type="entry name" value="ASCC2_CUE"/>
</dbReference>